<keyword evidence="1" id="KW-0472">Membrane</keyword>
<protein>
    <recommendedName>
        <fullName evidence="4">YfhO family protein</fullName>
    </recommendedName>
</protein>
<name>A0A268EFI2_9BACL</name>
<comment type="caution">
    <text evidence="2">The sequence shown here is derived from an EMBL/GenBank/DDBJ whole genome shotgun (WGS) entry which is preliminary data.</text>
</comment>
<keyword evidence="1" id="KW-1133">Transmembrane helix</keyword>
<dbReference type="Pfam" id="PF09586">
    <property type="entry name" value="YfhO"/>
    <property type="match status" value="1"/>
</dbReference>
<dbReference type="PANTHER" id="PTHR38454">
    <property type="entry name" value="INTEGRAL MEMBRANE PROTEIN-RELATED"/>
    <property type="match status" value="1"/>
</dbReference>
<dbReference type="EMBL" id="NPBY01000088">
    <property type="protein sequence ID" value="PAD71864.1"/>
    <property type="molecule type" value="Genomic_DNA"/>
</dbReference>
<evidence type="ECO:0000313" key="2">
    <source>
        <dbReference type="EMBL" id="PAD71864.1"/>
    </source>
</evidence>
<dbReference type="OrthoDB" id="9772884at2"/>
<gene>
    <name evidence="2" type="ORF">CHH67_23800</name>
</gene>
<feature type="transmembrane region" description="Helical" evidence="1">
    <location>
        <begin position="230"/>
        <end position="254"/>
    </location>
</feature>
<feature type="non-terminal residue" evidence="2">
    <location>
        <position position="1"/>
    </location>
</feature>
<proteinExistence type="predicted"/>
<organism evidence="2 3">
    <name type="scientific">Paenibacillus campinasensis</name>
    <dbReference type="NCBI Taxonomy" id="66347"/>
    <lineage>
        <taxon>Bacteria</taxon>
        <taxon>Bacillati</taxon>
        <taxon>Bacillota</taxon>
        <taxon>Bacilli</taxon>
        <taxon>Bacillales</taxon>
        <taxon>Paenibacillaceae</taxon>
        <taxon>Paenibacillus</taxon>
    </lineage>
</organism>
<dbReference type="InterPro" id="IPR018580">
    <property type="entry name" value="Uncharacterised_YfhO"/>
</dbReference>
<dbReference type="Proteomes" id="UP000215596">
    <property type="component" value="Unassembled WGS sequence"/>
</dbReference>
<accession>A0A268EFI2</accession>
<dbReference type="AlphaFoldDB" id="A0A268EFI2"/>
<keyword evidence="1" id="KW-0812">Transmembrane</keyword>
<dbReference type="PANTHER" id="PTHR38454:SF1">
    <property type="entry name" value="INTEGRAL MEMBRANE PROTEIN"/>
    <property type="match status" value="1"/>
</dbReference>
<dbReference type="RefSeq" id="WP_144029312.1">
    <property type="nucleotide sequence ID" value="NZ_NPBY01000088.1"/>
</dbReference>
<evidence type="ECO:0008006" key="4">
    <source>
        <dbReference type="Google" id="ProtNLM"/>
    </source>
</evidence>
<reference evidence="2 3" key="1">
    <citation type="submission" date="2017-07" db="EMBL/GenBank/DDBJ databases">
        <title>Isolation and whole genome analysis of endospore-forming bacteria from heroin.</title>
        <authorList>
            <person name="Kalinowski J."/>
            <person name="Ahrens B."/>
            <person name="Al-Dilaimi A."/>
            <person name="Winkler A."/>
            <person name="Wibberg D."/>
            <person name="Schleenbecker U."/>
            <person name="Ruckert C."/>
            <person name="Wolfel R."/>
            <person name="Grass G."/>
        </authorList>
    </citation>
    <scope>NUCLEOTIDE SEQUENCE [LARGE SCALE GENOMIC DNA]</scope>
    <source>
        <strain evidence="2 3">7537-G1</strain>
    </source>
</reference>
<sequence>AENKVIRAKEIKLPDLKDNYYYSVSFEPINDSQNKFYKFRISTNDTEPGQAPTIWASTTQVYKKGAYYLNGIKQNATLMFKVGYTPENLVKVSYLNDQYIYENLEALPRAYLINQVKFIENPDEILLQMAEGGAYNTAYIEEPINSNSFSNNQTPKIIGVENFTDHGNKITMEVNVIDKQFLVLTDNYLEDWTAYIDGKETKVYRANYIFKGIVVPEGEHSITFKYEPEYLKISLVVSVLFYLIGIGCFIILSLQKRFRIKIR</sequence>
<evidence type="ECO:0000313" key="3">
    <source>
        <dbReference type="Proteomes" id="UP000215596"/>
    </source>
</evidence>
<evidence type="ECO:0000256" key="1">
    <source>
        <dbReference type="SAM" id="Phobius"/>
    </source>
</evidence>